<evidence type="ECO:0000313" key="2">
    <source>
        <dbReference type="Proteomes" id="UP001056120"/>
    </source>
</evidence>
<accession>A0ACB9J9S0</accession>
<reference evidence="1 2" key="2">
    <citation type="journal article" date="2022" name="Mol. Ecol. Resour.">
        <title>The genomes of chicory, endive, great burdock and yacon provide insights into Asteraceae paleo-polyploidization history and plant inulin production.</title>
        <authorList>
            <person name="Fan W."/>
            <person name="Wang S."/>
            <person name="Wang H."/>
            <person name="Wang A."/>
            <person name="Jiang F."/>
            <person name="Liu H."/>
            <person name="Zhao H."/>
            <person name="Xu D."/>
            <person name="Zhang Y."/>
        </authorList>
    </citation>
    <scope>NUCLEOTIDE SEQUENCE [LARGE SCALE GENOMIC DNA]</scope>
    <source>
        <strain evidence="2">cv. Yunnan</strain>
        <tissue evidence="1">Leaves</tissue>
    </source>
</reference>
<protein>
    <submittedName>
        <fullName evidence="1">Uncharacterized protein</fullName>
    </submittedName>
</protein>
<dbReference type="Proteomes" id="UP001056120">
    <property type="component" value="Linkage Group LG04"/>
</dbReference>
<organism evidence="1 2">
    <name type="scientific">Smallanthus sonchifolius</name>
    <dbReference type="NCBI Taxonomy" id="185202"/>
    <lineage>
        <taxon>Eukaryota</taxon>
        <taxon>Viridiplantae</taxon>
        <taxon>Streptophyta</taxon>
        <taxon>Embryophyta</taxon>
        <taxon>Tracheophyta</taxon>
        <taxon>Spermatophyta</taxon>
        <taxon>Magnoliopsida</taxon>
        <taxon>eudicotyledons</taxon>
        <taxon>Gunneridae</taxon>
        <taxon>Pentapetalae</taxon>
        <taxon>asterids</taxon>
        <taxon>campanulids</taxon>
        <taxon>Asterales</taxon>
        <taxon>Asteraceae</taxon>
        <taxon>Asteroideae</taxon>
        <taxon>Heliantheae alliance</taxon>
        <taxon>Millerieae</taxon>
        <taxon>Smallanthus</taxon>
    </lineage>
</organism>
<proteinExistence type="predicted"/>
<gene>
    <name evidence="1" type="ORF">L1987_10822</name>
</gene>
<sequence length="302" mass="34379">MVDRHGEDMQVHNTEVVEMMKLASWCLQTNFKRRPSMSSVVKVLEGGMNVESNLDYNFTDPRIQEPAVRDEKDFTALSPSLLSVFINNNLQFEIDYNNGDQLYKTDLYFTAIWEEEGSTRSKPTGRMPVRNGGDRGGYRWPSTGGLEYYATAPSTDSRVFGVDDPNLKDPCSFATGYGSRSDPHVPPVSSSFLSSHGLGPALQIEKCGEQGTLLDMVDRYSEDMQVHNTEVVEMMKLASWCLQTNFKRRAIMLSVVKVLERGMNVESNLDYNFTDPRIQKQQLETRKISHYCHRLFSQVQDK</sequence>
<reference evidence="2" key="1">
    <citation type="journal article" date="2022" name="Mol. Ecol. Resour.">
        <title>The genomes of chicory, endive, great burdock and yacon provide insights into Asteraceae palaeo-polyploidization history and plant inulin production.</title>
        <authorList>
            <person name="Fan W."/>
            <person name="Wang S."/>
            <person name="Wang H."/>
            <person name="Wang A."/>
            <person name="Jiang F."/>
            <person name="Liu H."/>
            <person name="Zhao H."/>
            <person name="Xu D."/>
            <person name="Zhang Y."/>
        </authorList>
    </citation>
    <scope>NUCLEOTIDE SEQUENCE [LARGE SCALE GENOMIC DNA]</scope>
    <source>
        <strain evidence="2">cv. Yunnan</strain>
    </source>
</reference>
<keyword evidence="2" id="KW-1185">Reference proteome</keyword>
<name>A0ACB9J9S0_9ASTR</name>
<evidence type="ECO:0000313" key="1">
    <source>
        <dbReference type="EMBL" id="KAI3817035.1"/>
    </source>
</evidence>
<comment type="caution">
    <text evidence="1">The sequence shown here is derived from an EMBL/GenBank/DDBJ whole genome shotgun (WGS) entry which is preliminary data.</text>
</comment>
<dbReference type="EMBL" id="CM042021">
    <property type="protein sequence ID" value="KAI3817035.1"/>
    <property type="molecule type" value="Genomic_DNA"/>
</dbReference>